<organism evidence="1 2">
    <name type="scientific">Salvia divinorum</name>
    <name type="common">Maria pastora</name>
    <name type="synonym">Diviner's sage</name>
    <dbReference type="NCBI Taxonomy" id="28513"/>
    <lineage>
        <taxon>Eukaryota</taxon>
        <taxon>Viridiplantae</taxon>
        <taxon>Streptophyta</taxon>
        <taxon>Embryophyta</taxon>
        <taxon>Tracheophyta</taxon>
        <taxon>Spermatophyta</taxon>
        <taxon>Magnoliopsida</taxon>
        <taxon>eudicotyledons</taxon>
        <taxon>Gunneridae</taxon>
        <taxon>Pentapetalae</taxon>
        <taxon>asterids</taxon>
        <taxon>lamiids</taxon>
        <taxon>Lamiales</taxon>
        <taxon>Lamiaceae</taxon>
        <taxon>Nepetoideae</taxon>
        <taxon>Mentheae</taxon>
        <taxon>Salviinae</taxon>
        <taxon>Salvia</taxon>
        <taxon>Salvia subgen. Calosphace</taxon>
    </lineage>
</organism>
<protein>
    <submittedName>
        <fullName evidence="1">Uncharacterized protein</fullName>
    </submittedName>
</protein>
<dbReference type="AlphaFoldDB" id="A0ABD1H7X4"/>
<reference evidence="1 2" key="1">
    <citation type="submission" date="2024-06" db="EMBL/GenBank/DDBJ databases">
        <title>A chromosome level genome sequence of Diviner's sage (Salvia divinorum).</title>
        <authorList>
            <person name="Ford S.A."/>
            <person name="Ro D.-K."/>
            <person name="Ness R.W."/>
            <person name="Phillips M.A."/>
        </authorList>
    </citation>
    <scope>NUCLEOTIDE SEQUENCE [LARGE SCALE GENOMIC DNA]</scope>
    <source>
        <strain evidence="1">SAF-2024a</strain>
        <tissue evidence="1">Leaf</tissue>
    </source>
</reference>
<dbReference type="EMBL" id="JBEAFC010000006">
    <property type="protein sequence ID" value="KAL1552538.1"/>
    <property type="molecule type" value="Genomic_DNA"/>
</dbReference>
<comment type="caution">
    <text evidence="1">The sequence shown here is derived from an EMBL/GenBank/DDBJ whole genome shotgun (WGS) entry which is preliminary data.</text>
</comment>
<evidence type="ECO:0000313" key="2">
    <source>
        <dbReference type="Proteomes" id="UP001567538"/>
    </source>
</evidence>
<sequence>MIEARLLLPFFSAIQYLHHFCYLSNEEIIGFRQNSWGLKLNPRFSSKKAKSHLGFRAFSFPASFLCQIKIQVDFSELSS</sequence>
<evidence type="ECO:0000313" key="1">
    <source>
        <dbReference type="EMBL" id="KAL1552538.1"/>
    </source>
</evidence>
<proteinExistence type="predicted"/>
<dbReference type="Proteomes" id="UP001567538">
    <property type="component" value="Unassembled WGS sequence"/>
</dbReference>
<name>A0ABD1H7X4_SALDI</name>
<keyword evidence="2" id="KW-1185">Reference proteome</keyword>
<accession>A0ABD1H7X4</accession>
<gene>
    <name evidence="1" type="ORF">AAHA92_13321</name>
</gene>